<accession>A0AAV5IJF9</accession>
<name>A0AAV5IJF9_9ROSI</name>
<comment type="caution">
    <text evidence="1">The sequence shown here is derived from an EMBL/GenBank/DDBJ whole genome shotgun (WGS) entry which is preliminary data.</text>
</comment>
<proteinExistence type="predicted"/>
<keyword evidence="2" id="KW-1185">Reference proteome</keyword>
<evidence type="ECO:0000313" key="1">
    <source>
        <dbReference type="EMBL" id="GKU99935.1"/>
    </source>
</evidence>
<gene>
    <name evidence="1" type="ORF">SLEP1_g12709</name>
</gene>
<organism evidence="1 2">
    <name type="scientific">Rubroshorea leprosula</name>
    <dbReference type="NCBI Taxonomy" id="152421"/>
    <lineage>
        <taxon>Eukaryota</taxon>
        <taxon>Viridiplantae</taxon>
        <taxon>Streptophyta</taxon>
        <taxon>Embryophyta</taxon>
        <taxon>Tracheophyta</taxon>
        <taxon>Spermatophyta</taxon>
        <taxon>Magnoliopsida</taxon>
        <taxon>eudicotyledons</taxon>
        <taxon>Gunneridae</taxon>
        <taxon>Pentapetalae</taxon>
        <taxon>rosids</taxon>
        <taxon>malvids</taxon>
        <taxon>Malvales</taxon>
        <taxon>Dipterocarpaceae</taxon>
        <taxon>Rubroshorea</taxon>
    </lineage>
</organism>
<reference evidence="1 2" key="1">
    <citation type="journal article" date="2021" name="Commun. Biol.">
        <title>The genome of Shorea leprosula (Dipterocarpaceae) highlights the ecological relevance of drought in aseasonal tropical rainforests.</title>
        <authorList>
            <person name="Ng K.K.S."/>
            <person name="Kobayashi M.J."/>
            <person name="Fawcett J.A."/>
            <person name="Hatakeyama M."/>
            <person name="Paape T."/>
            <person name="Ng C.H."/>
            <person name="Ang C.C."/>
            <person name="Tnah L.H."/>
            <person name="Lee C.T."/>
            <person name="Nishiyama T."/>
            <person name="Sese J."/>
            <person name="O'Brien M.J."/>
            <person name="Copetti D."/>
            <person name="Mohd Noor M.I."/>
            <person name="Ong R.C."/>
            <person name="Putra M."/>
            <person name="Sireger I.Z."/>
            <person name="Indrioko S."/>
            <person name="Kosugi Y."/>
            <person name="Izuno A."/>
            <person name="Isagi Y."/>
            <person name="Lee S.L."/>
            <person name="Shimizu K.K."/>
        </authorList>
    </citation>
    <scope>NUCLEOTIDE SEQUENCE [LARGE SCALE GENOMIC DNA]</scope>
    <source>
        <strain evidence="1">214</strain>
    </source>
</reference>
<dbReference type="EMBL" id="BPVZ01000015">
    <property type="protein sequence ID" value="GKU99935.1"/>
    <property type="molecule type" value="Genomic_DNA"/>
</dbReference>
<dbReference type="Proteomes" id="UP001054252">
    <property type="component" value="Unassembled WGS sequence"/>
</dbReference>
<dbReference type="AlphaFoldDB" id="A0AAV5IJF9"/>
<evidence type="ECO:0000313" key="2">
    <source>
        <dbReference type="Proteomes" id="UP001054252"/>
    </source>
</evidence>
<protein>
    <submittedName>
        <fullName evidence="1">Uncharacterized protein</fullName>
    </submittedName>
</protein>
<sequence>MDKETVPGGGATYIHLLEQIPIIKNSMEEFDEQIGAEIVANGCSP</sequence>
<dbReference type="Gene3D" id="1.10.560.10">
    <property type="entry name" value="GroEL-like equatorial domain"/>
    <property type="match status" value="1"/>
</dbReference>
<dbReference type="InterPro" id="IPR027413">
    <property type="entry name" value="GROEL-like_equatorial_sf"/>
</dbReference>